<evidence type="ECO:0000313" key="5">
    <source>
        <dbReference type="Proteomes" id="UP001142610"/>
    </source>
</evidence>
<proteinExistence type="predicted"/>
<dbReference type="SUPFAM" id="SSF50182">
    <property type="entry name" value="Sm-like ribonucleoproteins"/>
    <property type="match status" value="1"/>
</dbReference>
<protein>
    <submittedName>
        <fullName evidence="4">Mechanosensitive ion channel family protein</fullName>
    </submittedName>
</protein>
<feature type="transmembrane region" description="Helical" evidence="1">
    <location>
        <begin position="356"/>
        <end position="375"/>
    </location>
</feature>
<keyword evidence="1" id="KW-1133">Transmembrane helix</keyword>
<dbReference type="EMBL" id="JANIBC010000001">
    <property type="protein sequence ID" value="MCQ8184029.1"/>
    <property type="molecule type" value="Genomic_DNA"/>
</dbReference>
<keyword evidence="1" id="KW-0812">Transmembrane</keyword>
<dbReference type="Gene3D" id="1.10.287.1260">
    <property type="match status" value="1"/>
</dbReference>
<feature type="signal peptide" evidence="2">
    <location>
        <begin position="1"/>
        <end position="21"/>
    </location>
</feature>
<dbReference type="GO" id="GO:0008381">
    <property type="term" value="F:mechanosensitive monoatomic ion channel activity"/>
    <property type="evidence" value="ECO:0007669"/>
    <property type="project" value="UniProtKB-ARBA"/>
</dbReference>
<keyword evidence="1" id="KW-0472">Membrane</keyword>
<name>A0A9X2L6V4_9PROT</name>
<feature type="transmembrane region" description="Helical" evidence="1">
    <location>
        <begin position="202"/>
        <end position="225"/>
    </location>
</feature>
<dbReference type="AlphaFoldDB" id="A0A9X2L6V4"/>
<feature type="transmembrane region" description="Helical" evidence="1">
    <location>
        <begin position="246"/>
        <end position="268"/>
    </location>
</feature>
<dbReference type="RefSeq" id="WP_256617835.1">
    <property type="nucleotide sequence ID" value="NZ_JANIBC010000001.1"/>
</dbReference>
<comment type="caution">
    <text evidence="4">The sequence shown here is derived from an EMBL/GenBank/DDBJ whole genome shotgun (WGS) entry which is preliminary data.</text>
</comment>
<organism evidence="4 5">
    <name type="scientific">Parvularcula maris</name>
    <dbReference type="NCBI Taxonomy" id="2965077"/>
    <lineage>
        <taxon>Bacteria</taxon>
        <taxon>Pseudomonadati</taxon>
        <taxon>Pseudomonadota</taxon>
        <taxon>Alphaproteobacteria</taxon>
        <taxon>Parvularculales</taxon>
        <taxon>Parvularculaceae</taxon>
        <taxon>Parvularcula</taxon>
    </lineage>
</organism>
<feature type="transmembrane region" description="Helical" evidence="1">
    <location>
        <begin position="333"/>
        <end position="350"/>
    </location>
</feature>
<evidence type="ECO:0000313" key="4">
    <source>
        <dbReference type="EMBL" id="MCQ8184029.1"/>
    </source>
</evidence>
<dbReference type="Pfam" id="PF00924">
    <property type="entry name" value="MS_channel_2nd"/>
    <property type="match status" value="1"/>
</dbReference>
<dbReference type="InterPro" id="IPR006685">
    <property type="entry name" value="MscS_channel_2nd"/>
</dbReference>
<reference evidence="4" key="1">
    <citation type="submission" date="2022-07" db="EMBL/GenBank/DDBJ databases">
        <title>Parvularcula maris sp. nov., an algicidal bacterium isolated from seawater.</title>
        <authorList>
            <person name="Li F."/>
        </authorList>
    </citation>
    <scope>NUCLEOTIDE SEQUENCE</scope>
    <source>
        <strain evidence="4">BGMRC 0090</strain>
    </source>
</reference>
<dbReference type="Proteomes" id="UP001142610">
    <property type="component" value="Unassembled WGS sequence"/>
</dbReference>
<keyword evidence="2" id="KW-0732">Signal</keyword>
<feature type="domain" description="Mechanosensitive ion channel MscS" evidence="3">
    <location>
        <begin position="379"/>
        <end position="444"/>
    </location>
</feature>
<accession>A0A9X2L6V4</accession>
<dbReference type="GO" id="GO:0016020">
    <property type="term" value="C:membrane"/>
    <property type="evidence" value="ECO:0007669"/>
    <property type="project" value="InterPro"/>
</dbReference>
<evidence type="ECO:0000259" key="3">
    <source>
        <dbReference type="Pfam" id="PF00924"/>
    </source>
</evidence>
<feature type="chain" id="PRO_5040897360" evidence="2">
    <location>
        <begin position="22"/>
        <end position="553"/>
    </location>
</feature>
<dbReference type="PANTHER" id="PTHR30566">
    <property type="entry name" value="YNAI-RELATED MECHANOSENSITIVE ION CHANNEL"/>
    <property type="match status" value="1"/>
</dbReference>
<evidence type="ECO:0000256" key="2">
    <source>
        <dbReference type="SAM" id="SignalP"/>
    </source>
</evidence>
<dbReference type="InterPro" id="IPR010920">
    <property type="entry name" value="LSM_dom_sf"/>
</dbReference>
<sequence length="553" mass="60503">MHRLAALAAVLAVLLMGVACAQSSGPYVYAVDSINPQLPSTDRAVNLETPQASIETFLAAAQREDWVRAAQALELSYLPEAEQERLGPVLAEQLHLVIERAILLDWATLPDRPDARAVRTSGNDPVAGEERRSLRLALVTLPDRPVAIRLARLQIEGEDPVWVFPRQTTENIPDLYAHFAPGPIERALPSALRQQAFWTLSWWEVIALPLLLLAAFGLAALAYWAMSKAAAGVGEVALIPWIVRAVRTPAALLVFAAAFSVAQAVAFTFSNTVNSVIDPITTAAVVLAAAALVVSIMDAVIERVSNTEGSDPTQPDAEADRAYYTTLSAVRRFFLVLMLLVGTAFVLLQSNLDQTLGLSLLGSAGAIGLVLAFAAREALGNIMASLQIAFAKTARIGDAVIFEGELAYVEKIGFTHVRLRTWDDRRLMAPVLNFVGETFENWTKTDSSMSKYVLLTLDHRANVEALRHEWSRFVEGEEEVIELDEAKVQVVGHSRDGMEVRFLFKAPDPSTAWDIHCRGREAMLHAASRLDEGTEDRPAFLPREREVMVAKTA</sequence>
<keyword evidence="5" id="KW-1185">Reference proteome</keyword>
<dbReference type="PANTHER" id="PTHR30566:SF25">
    <property type="entry name" value="INNER MEMBRANE PROTEIN"/>
    <property type="match status" value="1"/>
</dbReference>
<dbReference type="PROSITE" id="PS51257">
    <property type="entry name" value="PROKAR_LIPOPROTEIN"/>
    <property type="match status" value="1"/>
</dbReference>
<gene>
    <name evidence="4" type="ORF">NOG11_01385</name>
</gene>
<feature type="transmembrane region" description="Helical" evidence="1">
    <location>
        <begin position="280"/>
        <end position="301"/>
    </location>
</feature>
<evidence type="ECO:0000256" key="1">
    <source>
        <dbReference type="SAM" id="Phobius"/>
    </source>
</evidence>